<sequence>LLTEPQEANELRRHIFANHIDAVMIKRLLRLMFQRVQCTCRPSADDQTAPVCPGHVHTIDPAEVERLLDIKPESLATILAYMELDSQNPIITVLQNGFKTAVVDCYGGPAEMAYASQHCLAVAAGISVACEQKTPAERVEYFASVRQLTIDLPYLCNRWGWRSSAVRQELKNLEWHSSAGSGSSGPHRTGIQINLSGWSWWFWTHQVPVEPELLDQCFNSLQQRLKAIETAGLDSLDQLTRALAQVSKPRFDQIYPDSAPASKEQLTLTADRSERSALVHKLILAHFQTAQPSTSVECLSTDEISVSFTWPPPVTDSQIQSVRSRVREFLQTHGPSLGDQITGRALANLFHGIPSPQFPSQSWCRNYRVWRTHLDVDWPLLYQVATEELRQNIHLLN</sequence>
<accession>A0A182ZZE6</accession>
<name>A0A182ZZE6_9TREM</name>
<protein>
    <submittedName>
        <fullName evidence="1">Integrase</fullName>
    </submittedName>
</protein>
<organism evidence="1">
    <name type="scientific">Echinostoma caproni</name>
    <dbReference type="NCBI Taxonomy" id="27848"/>
    <lineage>
        <taxon>Eukaryota</taxon>
        <taxon>Metazoa</taxon>
        <taxon>Spiralia</taxon>
        <taxon>Lophotrochozoa</taxon>
        <taxon>Platyhelminthes</taxon>
        <taxon>Trematoda</taxon>
        <taxon>Digenea</taxon>
        <taxon>Plagiorchiida</taxon>
        <taxon>Echinostomata</taxon>
        <taxon>Echinostomatoidea</taxon>
        <taxon>Echinostomatidae</taxon>
        <taxon>Echinostoma</taxon>
    </lineage>
</organism>
<proteinExistence type="predicted"/>
<reference evidence="1" key="1">
    <citation type="submission" date="2016-06" db="UniProtKB">
        <authorList>
            <consortium name="WormBaseParasite"/>
        </authorList>
    </citation>
    <scope>IDENTIFICATION</scope>
</reference>
<evidence type="ECO:0000313" key="1">
    <source>
        <dbReference type="WBParaSite" id="ECPE_0000008001-mRNA-1"/>
    </source>
</evidence>
<dbReference type="AlphaFoldDB" id="A0A182ZZE6"/>
<dbReference type="WBParaSite" id="ECPE_0000008001-mRNA-1">
    <property type="protein sequence ID" value="ECPE_0000008001-mRNA-1"/>
    <property type="gene ID" value="ECPE_0000008001"/>
</dbReference>